<evidence type="ECO:0000313" key="6">
    <source>
        <dbReference type="Proteomes" id="UP000321947"/>
    </source>
</evidence>
<dbReference type="Proteomes" id="UP000321393">
    <property type="component" value="Unassembled WGS sequence"/>
</dbReference>
<feature type="domain" description="DUF2470" evidence="1">
    <location>
        <begin position="282"/>
        <end position="331"/>
    </location>
</feature>
<dbReference type="AlphaFoldDB" id="A0A5D3C8X2"/>
<name>A0A5D3C8X2_CUCMM</name>
<dbReference type="Pfam" id="PF25597">
    <property type="entry name" value="SH3_retrovirus"/>
    <property type="match status" value="1"/>
</dbReference>
<dbReference type="OrthoDB" id="2138282at2759"/>
<evidence type="ECO:0000313" key="4">
    <source>
        <dbReference type="EMBL" id="TYK08417.1"/>
    </source>
</evidence>
<dbReference type="Gene3D" id="3.20.180.10">
    <property type="entry name" value="PNP-oxidase-like"/>
    <property type="match status" value="1"/>
</dbReference>
<dbReference type="Pfam" id="PF10615">
    <property type="entry name" value="DUF2470"/>
    <property type="match status" value="1"/>
</dbReference>
<dbReference type="EMBL" id="SSTE01005744">
    <property type="protein sequence ID" value="KAA0060103.1"/>
    <property type="molecule type" value="Genomic_DNA"/>
</dbReference>
<comment type="caution">
    <text evidence="4">The sequence shown here is derived from an EMBL/GenBank/DDBJ whole genome shotgun (WGS) entry which is preliminary data.</text>
</comment>
<protein>
    <submittedName>
        <fullName evidence="3 4">Mitochondrial protein</fullName>
    </submittedName>
</protein>
<feature type="domain" description="Retroviral polymerase SH3-like" evidence="2">
    <location>
        <begin position="13"/>
        <end position="62"/>
    </location>
</feature>
<accession>A0A5D3C8X2</accession>
<dbReference type="InterPro" id="IPR037119">
    <property type="entry name" value="Haem_oxidase_HugZ-like_sf"/>
</dbReference>
<evidence type="ECO:0000313" key="5">
    <source>
        <dbReference type="Proteomes" id="UP000321393"/>
    </source>
</evidence>
<dbReference type="PANTHER" id="PTHR11439:SF463">
    <property type="entry name" value="REVERSE TRANSCRIPTASE TY1_COPIA-TYPE DOMAIN-CONTAINING PROTEIN"/>
    <property type="match status" value="1"/>
</dbReference>
<dbReference type="EMBL" id="SSTD01012824">
    <property type="protein sequence ID" value="TYK08417.1"/>
    <property type="molecule type" value="Genomic_DNA"/>
</dbReference>
<proteinExistence type="predicted"/>
<gene>
    <name evidence="4" type="ORF">E5676_scaffold654G00310</name>
    <name evidence="3" type="ORF">E6C27_scaffold39G00210</name>
</gene>
<dbReference type="PANTHER" id="PTHR11439">
    <property type="entry name" value="GAG-POL-RELATED RETROTRANSPOSON"/>
    <property type="match status" value="1"/>
</dbReference>
<evidence type="ECO:0000259" key="2">
    <source>
        <dbReference type="Pfam" id="PF25597"/>
    </source>
</evidence>
<reference evidence="5 6" key="1">
    <citation type="submission" date="2019-08" db="EMBL/GenBank/DDBJ databases">
        <title>Draft genome sequences of two oriental melons (Cucumis melo L. var makuwa).</title>
        <authorList>
            <person name="Kwon S.-Y."/>
        </authorList>
    </citation>
    <scope>NUCLEOTIDE SEQUENCE [LARGE SCALE GENOMIC DNA]</scope>
    <source>
        <strain evidence="6">cv. Chang Bougi</strain>
        <strain evidence="5">cv. SW 3</strain>
        <tissue evidence="4">Leaf</tissue>
    </source>
</reference>
<dbReference type="InterPro" id="IPR019595">
    <property type="entry name" value="DUF2470"/>
</dbReference>
<organism evidence="4 6">
    <name type="scientific">Cucumis melo var. makuwa</name>
    <name type="common">Oriental melon</name>
    <dbReference type="NCBI Taxonomy" id="1194695"/>
    <lineage>
        <taxon>Eukaryota</taxon>
        <taxon>Viridiplantae</taxon>
        <taxon>Streptophyta</taxon>
        <taxon>Embryophyta</taxon>
        <taxon>Tracheophyta</taxon>
        <taxon>Spermatophyta</taxon>
        <taxon>Magnoliopsida</taxon>
        <taxon>eudicotyledons</taxon>
        <taxon>Gunneridae</taxon>
        <taxon>Pentapetalae</taxon>
        <taxon>rosids</taxon>
        <taxon>fabids</taxon>
        <taxon>Cucurbitales</taxon>
        <taxon>Cucurbitaceae</taxon>
        <taxon>Benincaseae</taxon>
        <taxon>Cucumis</taxon>
    </lineage>
</organism>
<evidence type="ECO:0000313" key="3">
    <source>
        <dbReference type="EMBL" id="KAA0060103.1"/>
    </source>
</evidence>
<dbReference type="Proteomes" id="UP000321947">
    <property type="component" value="Unassembled WGS sequence"/>
</dbReference>
<dbReference type="InterPro" id="IPR057670">
    <property type="entry name" value="SH3_retrovirus"/>
</dbReference>
<evidence type="ECO:0000259" key="1">
    <source>
        <dbReference type="Pfam" id="PF10615"/>
    </source>
</evidence>
<sequence length="339" mass="38891">MFLEGRHQFGFNQTNFTPRAQACMFVGYLLHHRSYKCFHPPSRKYFVTMDVTFREDRPFFPVSHLQGESVSEESNYHFESTSLTPITLPDLVLIPCKMSENDKSDIGVLENMGENNSIDETKVRVETDGNEAEQNHSGNLDEYDLSLHIPIALRKDTRILVWAKLQNPCMARSREGISVSERKYMFDLLTEIGMLGCHPAITPIEFNCKLGNLDISYDVTTVSQFVQALDEEHMKAINRILRYLKTTLGNVQEDRRRAIEAYTDSNWAGSIVDRKFTFGYCTFVDSAIMLDLDSLGFNVKADYRGTSFKLRVPFPRRAENRKDVKTLVVEMLEAAKPQV</sequence>